<proteinExistence type="inferred from homology"/>
<dbReference type="InterPro" id="IPR006059">
    <property type="entry name" value="SBP"/>
</dbReference>
<keyword evidence="2" id="KW-0813">Transport</keyword>
<dbReference type="Proteomes" id="UP000642748">
    <property type="component" value="Unassembled WGS sequence"/>
</dbReference>
<organism evidence="4 5">
    <name type="scientific">Rugosimonospora africana</name>
    <dbReference type="NCBI Taxonomy" id="556532"/>
    <lineage>
        <taxon>Bacteria</taxon>
        <taxon>Bacillati</taxon>
        <taxon>Actinomycetota</taxon>
        <taxon>Actinomycetes</taxon>
        <taxon>Micromonosporales</taxon>
        <taxon>Micromonosporaceae</taxon>
        <taxon>Rugosimonospora</taxon>
    </lineage>
</organism>
<dbReference type="PROSITE" id="PS51257">
    <property type="entry name" value="PROKAR_LIPOPROTEIN"/>
    <property type="match status" value="1"/>
</dbReference>
<feature type="signal peptide" evidence="3">
    <location>
        <begin position="1"/>
        <end position="23"/>
    </location>
</feature>
<evidence type="ECO:0000313" key="5">
    <source>
        <dbReference type="Proteomes" id="UP000642748"/>
    </source>
</evidence>
<dbReference type="SUPFAM" id="SSF53850">
    <property type="entry name" value="Periplasmic binding protein-like II"/>
    <property type="match status" value="1"/>
</dbReference>
<evidence type="ECO:0000256" key="3">
    <source>
        <dbReference type="SAM" id="SignalP"/>
    </source>
</evidence>
<dbReference type="Pfam" id="PF01547">
    <property type="entry name" value="SBP_bac_1"/>
    <property type="match status" value="1"/>
</dbReference>
<dbReference type="InterPro" id="IPR050490">
    <property type="entry name" value="Bact_solute-bd_prot1"/>
</dbReference>
<reference evidence="4" key="1">
    <citation type="submission" date="2021-01" db="EMBL/GenBank/DDBJ databases">
        <title>Whole genome shotgun sequence of Rugosimonospora africana NBRC 104875.</title>
        <authorList>
            <person name="Komaki H."/>
            <person name="Tamura T."/>
        </authorList>
    </citation>
    <scope>NUCLEOTIDE SEQUENCE</scope>
    <source>
        <strain evidence="4">NBRC 104875</strain>
    </source>
</reference>
<keyword evidence="3" id="KW-0732">Signal</keyword>
<dbReference type="PANTHER" id="PTHR43649:SF29">
    <property type="entry name" value="OSMOPROTECTIVE COMPOUNDS-BINDING PROTEIN GGTB"/>
    <property type="match status" value="1"/>
</dbReference>
<sequence length="432" mass="46832">MFRAKAGAAFGVLLMAAALGVAACSGSDSGDSKTLTLWHYEGPNSAMGIAWNQAINDFKASHPGVTVKFEEKSFEQIQQTASQILGSDQAPDVMEYNKGNATAGLLSKQGLLTDLSTQAQQRGWAGKLSPSLQTTARYDADGIMGSGKWYGVPNYGELGDLVYYNKAMFDKYHVRVPTTLAEFETAMDTFVKAGVTPLSVGGGEYPAQQIFYDLALSKATRSFVDDFQLYKHKVDFHGPEFSYAADTFARWVKAGYIPKNSAGIKAEDMGVAWEQGKFPMVISGTWWYGRFVSEVKNFEWGSFLFPGNSLHPGSSGNLWVVPAKAKNKSLAYDFIDATMKPDVQNLMANSGGLPVAAEPASVTDEKNRDLIALFDGVVSHDGLAFYPDWPAPGYYDTMVAGVQDLINAAKTPGQVLDELAKPYNDNLADIGK</sequence>
<dbReference type="RefSeq" id="WP_203923945.1">
    <property type="nucleotide sequence ID" value="NZ_BONZ01000099.1"/>
</dbReference>
<accession>A0A8J3R035</accession>
<dbReference type="EMBL" id="BONZ01000099">
    <property type="protein sequence ID" value="GIH20520.1"/>
    <property type="molecule type" value="Genomic_DNA"/>
</dbReference>
<feature type="chain" id="PRO_5039510436" evidence="3">
    <location>
        <begin position="24"/>
        <end position="432"/>
    </location>
</feature>
<dbReference type="PANTHER" id="PTHR43649">
    <property type="entry name" value="ARABINOSE-BINDING PROTEIN-RELATED"/>
    <property type="match status" value="1"/>
</dbReference>
<keyword evidence="5" id="KW-1185">Reference proteome</keyword>
<evidence type="ECO:0000256" key="1">
    <source>
        <dbReference type="ARBA" id="ARBA00008520"/>
    </source>
</evidence>
<gene>
    <name evidence="4" type="ORF">Raf01_86920</name>
</gene>
<evidence type="ECO:0000256" key="2">
    <source>
        <dbReference type="ARBA" id="ARBA00022448"/>
    </source>
</evidence>
<comment type="similarity">
    <text evidence="1">Belongs to the bacterial solute-binding protein 1 family.</text>
</comment>
<evidence type="ECO:0000313" key="4">
    <source>
        <dbReference type="EMBL" id="GIH20520.1"/>
    </source>
</evidence>
<dbReference type="AlphaFoldDB" id="A0A8J3R035"/>
<protein>
    <submittedName>
        <fullName evidence="4">Sugar ABC transporter substrate-binding protein</fullName>
    </submittedName>
</protein>
<dbReference type="Gene3D" id="3.40.190.10">
    <property type="entry name" value="Periplasmic binding protein-like II"/>
    <property type="match status" value="1"/>
</dbReference>
<name>A0A8J3R035_9ACTN</name>
<comment type="caution">
    <text evidence="4">The sequence shown here is derived from an EMBL/GenBank/DDBJ whole genome shotgun (WGS) entry which is preliminary data.</text>
</comment>